<feature type="chain" id="PRO_5046818256" evidence="1">
    <location>
        <begin position="21"/>
        <end position="58"/>
    </location>
</feature>
<protein>
    <submittedName>
        <fullName evidence="2">Uncharacterized protein</fullName>
    </submittedName>
</protein>
<evidence type="ECO:0000313" key="3">
    <source>
        <dbReference type="Proteomes" id="UP000652760"/>
    </source>
</evidence>
<dbReference type="Proteomes" id="UP000652760">
    <property type="component" value="Unassembled WGS sequence"/>
</dbReference>
<evidence type="ECO:0000256" key="1">
    <source>
        <dbReference type="SAM" id="SignalP"/>
    </source>
</evidence>
<accession>A0ABS1F443</accession>
<dbReference type="RefSeq" id="WP_200193439.1">
    <property type="nucleotide sequence ID" value="NZ_JAENHM010000035.1"/>
</dbReference>
<comment type="caution">
    <text evidence="2">The sequence shown here is derived from an EMBL/GenBank/DDBJ whole genome shotgun (WGS) entry which is preliminary data.</text>
</comment>
<proteinExistence type="predicted"/>
<keyword evidence="1" id="KW-0732">Signal</keyword>
<organism evidence="2 3">
    <name type="scientific">Azospirillum endophyticum</name>
    <dbReference type="NCBI Taxonomy" id="2800326"/>
    <lineage>
        <taxon>Bacteria</taxon>
        <taxon>Pseudomonadati</taxon>
        <taxon>Pseudomonadota</taxon>
        <taxon>Alphaproteobacteria</taxon>
        <taxon>Rhodospirillales</taxon>
        <taxon>Azospirillaceae</taxon>
        <taxon>Azospirillum</taxon>
    </lineage>
</organism>
<dbReference type="EMBL" id="JAENHM010000035">
    <property type="protein sequence ID" value="MBK1838195.1"/>
    <property type="molecule type" value="Genomic_DNA"/>
</dbReference>
<evidence type="ECO:0000313" key="2">
    <source>
        <dbReference type="EMBL" id="MBK1838195.1"/>
    </source>
</evidence>
<sequence length="58" mass="6048">MKAFLAALCAIVVLAGAAWAVLPGLFARSADETFASSGARVGEEASIEHRNFSGRPQQ</sequence>
<gene>
    <name evidence="2" type="ORF">JHL17_12295</name>
</gene>
<name>A0ABS1F443_9PROT</name>
<feature type="signal peptide" evidence="1">
    <location>
        <begin position="1"/>
        <end position="20"/>
    </location>
</feature>
<reference evidence="3" key="1">
    <citation type="submission" date="2021-01" db="EMBL/GenBank/DDBJ databases">
        <title>Genome public.</title>
        <authorList>
            <person name="Liu C."/>
            <person name="Sun Q."/>
        </authorList>
    </citation>
    <scope>NUCLEOTIDE SEQUENCE [LARGE SCALE GENOMIC DNA]</scope>
    <source>
        <strain evidence="3">YIM B02556</strain>
    </source>
</reference>
<keyword evidence="3" id="KW-1185">Reference proteome</keyword>